<reference evidence="2" key="1">
    <citation type="submission" date="2020-07" db="EMBL/GenBank/DDBJ databases">
        <title>Multicomponent nature underlies the extraordinary mechanical properties of spider dragline silk.</title>
        <authorList>
            <person name="Kono N."/>
            <person name="Nakamura H."/>
            <person name="Mori M."/>
            <person name="Yoshida Y."/>
            <person name="Ohtoshi R."/>
            <person name="Malay A.D."/>
            <person name="Moran D.A.P."/>
            <person name="Tomita M."/>
            <person name="Numata K."/>
            <person name="Arakawa K."/>
        </authorList>
    </citation>
    <scope>NUCLEOTIDE SEQUENCE</scope>
</reference>
<keyword evidence="3" id="KW-1185">Reference proteome</keyword>
<keyword evidence="1" id="KW-0812">Transmembrane</keyword>
<proteinExistence type="predicted"/>
<dbReference type="AlphaFoldDB" id="A0A8X6GTI2"/>
<name>A0A8X6GTI2_TRICU</name>
<gene>
    <name evidence="2" type="ORF">TNCT_90161</name>
</gene>
<organism evidence="2 3">
    <name type="scientific">Trichonephila clavata</name>
    <name type="common">Joro spider</name>
    <name type="synonym">Nephila clavata</name>
    <dbReference type="NCBI Taxonomy" id="2740835"/>
    <lineage>
        <taxon>Eukaryota</taxon>
        <taxon>Metazoa</taxon>
        <taxon>Ecdysozoa</taxon>
        <taxon>Arthropoda</taxon>
        <taxon>Chelicerata</taxon>
        <taxon>Arachnida</taxon>
        <taxon>Araneae</taxon>
        <taxon>Araneomorphae</taxon>
        <taxon>Entelegynae</taxon>
        <taxon>Araneoidea</taxon>
        <taxon>Nephilidae</taxon>
        <taxon>Trichonephila</taxon>
    </lineage>
</organism>
<dbReference type="EMBL" id="BMAO01026504">
    <property type="protein sequence ID" value="GFR10203.1"/>
    <property type="molecule type" value="Genomic_DNA"/>
</dbReference>
<evidence type="ECO:0000313" key="2">
    <source>
        <dbReference type="EMBL" id="GFR10203.1"/>
    </source>
</evidence>
<keyword evidence="1" id="KW-1133">Transmembrane helix</keyword>
<dbReference type="Proteomes" id="UP000887116">
    <property type="component" value="Unassembled WGS sequence"/>
</dbReference>
<protein>
    <submittedName>
        <fullName evidence="2">Uncharacterized protein</fullName>
    </submittedName>
</protein>
<comment type="caution">
    <text evidence="2">The sequence shown here is derived from an EMBL/GenBank/DDBJ whole genome shotgun (WGS) entry which is preliminary data.</text>
</comment>
<sequence>MYPLAPDKNISEISKYFDVICAYFEQRYRLLSFRVDNKPGKLPFQFIGCMFQFIVSHLSMPNLVLLPILMWKAVLS</sequence>
<feature type="transmembrane region" description="Helical" evidence="1">
    <location>
        <begin position="44"/>
        <end position="71"/>
    </location>
</feature>
<evidence type="ECO:0000256" key="1">
    <source>
        <dbReference type="SAM" id="Phobius"/>
    </source>
</evidence>
<evidence type="ECO:0000313" key="3">
    <source>
        <dbReference type="Proteomes" id="UP000887116"/>
    </source>
</evidence>
<keyword evidence="1" id="KW-0472">Membrane</keyword>
<accession>A0A8X6GTI2</accession>